<protein>
    <submittedName>
        <fullName evidence="1">Uncharacterized protein</fullName>
    </submittedName>
</protein>
<evidence type="ECO:0000313" key="1">
    <source>
        <dbReference type="EMBL" id="EFE93357.1"/>
    </source>
</evidence>
<sequence>MKTMADKSNAVPASVMPVSEAVQEQIHFDRLWATAQGALALYAGQRWSARGDDDPGVTLLQALAYGVSDISYRHTLPLIDLLTAPTPTQSKDANTTLEHEGSLFAPEFGPEWALTSSPVTLADYRQAILDLVPDSGPKNTFCFRDAQIARVSADESYQYTYDETDYAFHFVGTRGTRQTPKKVRHAVAGQYRLWVTLTPGMDKTAAEDALQRFLKNHRNLCEWEIVSPVFVAMATQYPPIRLHLQDDVAEGATMDQVIAQAMWAINQALLPVPVRQGAAARLERGERAEHIYVGPRLTHGWISHLPPERGEKDGKLMSYTVPVQTLSAAVVGSVPGIAAVEWEESQTVTVAANTQTQLWVDFSDTQHNGLKLIKLIKLIKLYRHGQRVPSSAWDSQAVMAIYRRLNDAVSTCTAETPRRVPEGRYRHPGFYRTVGASLPPVYGLQQDAETLKNDADAVRLFTFMRLFEQLLANRADQLNKLPRLLAFDGRDPDARLWGASDWPQQSDDPLAYDQTRAVFAELKLALQDVLQTQSQDNEKELAMLDHLLGYFGEQRASRALNTKSPAAFRHVQQGALRQVTRLAYERAAISISKVSALQRKIAARLGVGPELFDETLQKKEAAFPASPLPFYVIEHQELLPASPTRATLSSDWASLVSAESDETILTLTLAAGTAKTLKSGMLIELKGSPKQQTTAAAMEPLAAIVIHAVRGDKVEIQLAQHARLARSLPLLENQAYAWQWRVSSSWLKRVVYDVSFHSFNPDKKSEAVLDVGPSFPVELISPGTRFALRPKGRWLTWPTKADLVGNGVDKLLDIVVQVVSADPIRGTVTVKWVMTAAPTITPEAPNGPRVLPVDLRSTEEQGKPPRWEMAANPMTPYAWSVPYKEDSFAFTLSLVLDRRWLVGSNNPEALSHWIAHIVREEMPSHLNLQLHWLSGESFDNFAAKYQTWQNDARPVGDQSYELLSLLGIGERPVDTRSGIGFARIVKLKDSDALEKRTQGMTAEACEREYQQAAVVYVKASPKAAAKRDTPPKKSKSDT</sequence>
<dbReference type="RefSeq" id="WP_004966120.1">
    <property type="nucleotide sequence ID" value="NZ_GG753568.1"/>
</dbReference>
<organism evidence="1 2">
    <name type="scientific">Serratia odorifera DSM 4582</name>
    <dbReference type="NCBI Taxonomy" id="667129"/>
    <lineage>
        <taxon>Bacteria</taxon>
        <taxon>Pseudomonadati</taxon>
        <taxon>Pseudomonadota</taxon>
        <taxon>Gammaproteobacteria</taxon>
        <taxon>Enterobacterales</taxon>
        <taxon>Yersiniaceae</taxon>
        <taxon>Serratia</taxon>
    </lineage>
</organism>
<gene>
    <name evidence="1" type="ORF">HMPREF0758_4999</name>
</gene>
<dbReference type="AlphaFoldDB" id="D4E9Z9"/>
<dbReference type="EMBL" id="ADBY01000079">
    <property type="protein sequence ID" value="EFE93357.1"/>
    <property type="molecule type" value="Genomic_DNA"/>
</dbReference>
<keyword evidence="2" id="KW-1185">Reference proteome</keyword>
<comment type="caution">
    <text evidence="1">The sequence shown here is derived from an EMBL/GenBank/DDBJ whole genome shotgun (WGS) entry which is preliminary data.</text>
</comment>
<dbReference type="Proteomes" id="UP000005723">
    <property type="component" value="Unassembled WGS sequence"/>
</dbReference>
<proteinExistence type="predicted"/>
<evidence type="ECO:0000313" key="2">
    <source>
        <dbReference type="Proteomes" id="UP000005723"/>
    </source>
</evidence>
<dbReference type="STRING" id="667129.HMPREF0758_4999"/>
<name>D4E9Z9_SEROD</name>
<accession>D4E9Z9</accession>
<dbReference type="HOGENOM" id="CLU_306261_0_0_6"/>
<dbReference type="OrthoDB" id="8263000at2"/>
<reference evidence="1 2" key="1">
    <citation type="submission" date="2010-01" db="EMBL/GenBank/DDBJ databases">
        <authorList>
            <person name="Muzny D."/>
            <person name="Qin X."/>
            <person name="Deng J."/>
            <person name="Jiang H."/>
            <person name="Liu Y."/>
            <person name="Qu J."/>
            <person name="Song X.-Z."/>
            <person name="Zhang L."/>
            <person name="Thornton R."/>
            <person name="Coyle M."/>
            <person name="Francisco L."/>
            <person name="Jackson L."/>
            <person name="Javaid M."/>
            <person name="Korchina V."/>
            <person name="Kovar C."/>
            <person name="Mata R."/>
            <person name="Mathew T."/>
            <person name="Ngo R."/>
            <person name="Nguyen L."/>
            <person name="Nguyen N."/>
            <person name="Okwuonu G."/>
            <person name="Ongeri F."/>
            <person name="Pham C."/>
            <person name="Simmons D."/>
            <person name="Wilczek-Boney K."/>
            <person name="Hale W."/>
            <person name="Jakkamsetti A."/>
            <person name="Pham P."/>
            <person name="Ruth R."/>
            <person name="San Lucas F."/>
            <person name="Warren J."/>
            <person name="Zhang J."/>
            <person name="Zhao Z."/>
            <person name="Zhou C."/>
            <person name="Zhu D."/>
            <person name="Lee S."/>
            <person name="Bess C."/>
            <person name="Blankenburg K."/>
            <person name="Forbes L."/>
            <person name="Fu Q."/>
            <person name="Gubbala S."/>
            <person name="Hirani K."/>
            <person name="Jayaseelan J.C."/>
            <person name="Lara F."/>
            <person name="Munidasa M."/>
            <person name="Palculict T."/>
            <person name="Patil S."/>
            <person name="Pu L.-L."/>
            <person name="Saada N."/>
            <person name="Tang L."/>
            <person name="Weissenberger G."/>
            <person name="Zhu Y."/>
            <person name="Hemphill L."/>
            <person name="Shang Y."/>
            <person name="Youmans B."/>
            <person name="Ayvaz T."/>
            <person name="Ross M."/>
            <person name="Santibanez J."/>
            <person name="Aqrawi P."/>
            <person name="Gross S."/>
            <person name="Joshi V."/>
            <person name="Fowler G."/>
            <person name="Nazareth L."/>
            <person name="Reid J."/>
            <person name="Worley K."/>
            <person name="Petrosino J."/>
            <person name="Highlander S."/>
            <person name="Gibbs R."/>
        </authorList>
    </citation>
    <scope>NUCLEOTIDE SEQUENCE [LARGE SCALE GENOMIC DNA]</scope>
    <source>
        <strain evidence="1 2">DSM 4582</strain>
    </source>
</reference>